<dbReference type="Proteomes" id="UP000772434">
    <property type="component" value="Unassembled WGS sequence"/>
</dbReference>
<protein>
    <submittedName>
        <fullName evidence="1">Uncharacterized protein</fullName>
    </submittedName>
</protein>
<keyword evidence="2" id="KW-1185">Reference proteome</keyword>
<dbReference type="AlphaFoldDB" id="A0A9P5PNM7"/>
<reference evidence="1" key="1">
    <citation type="submission" date="2020-11" db="EMBL/GenBank/DDBJ databases">
        <authorList>
            <consortium name="DOE Joint Genome Institute"/>
            <person name="Ahrendt S."/>
            <person name="Riley R."/>
            <person name="Andreopoulos W."/>
            <person name="Labutti K."/>
            <person name="Pangilinan J."/>
            <person name="Ruiz-Duenas F.J."/>
            <person name="Barrasa J.M."/>
            <person name="Sanchez-Garcia M."/>
            <person name="Camarero S."/>
            <person name="Miyauchi S."/>
            <person name="Serrano A."/>
            <person name="Linde D."/>
            <person name="Babiker R."/>
            <person name="Drula E."/>
            <person name="Ayuso-Fernandez I."/>
            <person name="Pacheco R."/>
            <person name="Padilla G."/>
            <person name="Ferreira P."/>
            <person name="Barriuso J."/>
            <person name="Kellner H."/>
            <person name="Castanera R."/>
            <person name="Alfaro M."/>
            <person name="Ramirez L."/>
            <person name="Pisabarro A.G."/>
            <person name="Kuo A."/>
            <person name="Tritt A."/>
            <person name="Lipzen A."/>
            <person name="He G."/>
            <person name="Yan M."/>
            <person name="Ng V."/>
            <person name="Cullen D."/>
            <person name="Martin F."/>
            <person name="Rosso M.-N."/>
            <person name="Henrissat B."/>
            <person name="Hibbett D."/>
            <person name="Martinez A.T."/>
            <person name="Grigoriev I.V."/>
        </authorList>
    </citation>
    <scope>NUCLEOTIDE SEQUENCE</scope>
    <source>
        <strain evidence="1">AH 40177</strain>
    </source>
</reference>
<sequence>MCVLPRLCYGLVVTDVTHGLIGSLVAGTIDNHHPIEFHEFHYPSLETARQFYGPFMDKFVPVQKMALKTTMVLESSPHAAGNHT</sequence>
<gene>
    <name evidence="1" type="ORF">BDP27DRAFT_1332083</name>
</gene>
<proteinExistence type="predicted"/>
<evidence type="ECO:0000313" key="2">
    <source>
        <dbReference type="Proteomes" id="UP000772434"/>
    </source>
</evidence>
<name>A0A9P5PNM7_9AGAR</name>
<organism evidence="1 2">
    <name type="scientific">Rhodocollybia butyracea</name>
    <dbReference type="NCBI Taxonomy" id="206335"/>
    <lineage>
        <taxon>Eukaryota</taxon>
        <taxon>Fungi</taxon>
        <taxon>Dikarya</taxon>
        <taxon>Basidiomycota</taxon>
        <taxon>Agaricomycotina</taxon>
        <taxon>Agaricomycetes</taxon>
        <taxon>Agaricomycetidae</taxon>
        <taxon>Agaricales</taxon>
        <taxon>Marasmiineae</taxon>
        <taxon>Omphalotaceae</taxon>
        <taxon>Rhodocollybia</taxon>
    </lineage>
</organism>
<accession>A0A9P5PNM7</accession>
<comment type="caution">
    <text evidence="1">The sequence shown here is derived from an EMBL/GenBank/DDBJ whole genome shotgun (WGS) entry which is preliminary data.</text>
</comment>
<dbReference type="EMBL" id="JADNRY010000105">
    <property type="protein sequence ID" value="KAF9065335.1"/>
    <property type="molecule type" value="Genomic_DNA"/>
</dbReference>
<evidence type="ECO:0000313" key="1">
    <source>
        <dbReference type="EMBL" id="KAF9065335.1"/>
    </source>
</evidence>